<dbReference type="InterPro" id="IPR001920">
    <property type="entry name" value="Asp/Glu_race"/>
</dbReference>
<organism evidence="1 2">
    <name type="scientific">Olleya namhaensis</name>
    <dbReference type="NCBI Taxonomy" id="1144750"/>
    <lineage>
        <taxon>Bacteria</taxon>
        <taxon>Pseudomonadati</taxon>
        <taxon>Bacteroidota</taxon>
        <taxon>Flavobacteriia</taxon>
        <taxon>Flavobacteriales</taxon>
        <taxon>Flavobacteriaceae</taxon>
    </lineage>
</organism>
<dbReference type="SUPFAM" id="SSF53681">
    <property type="entry name" value="Aspartate/glutamate racemase"/>
    <property type="match status" value="2"/>
</dbReference>
<dbReference type="AlphaFoldDB" id="A0A1I3MF53"/>
<sequence>MIKKQSEVLGILGLGSRSTLFYLEQLNTQFHTLKGDYHTFPSITHTVDFNTINPYLPNQFNTLKPVVKQQITSLFKDNVHSCIVPNITLHETIDQLQFDKPILHPITLSTEHLKAQNISNVIVFGSLYTMSSDYITNQLRSENITVTLPSKSDQITIDNCRKKLYNYSETNTDFEEYKALMEKYSKNSIVLVACTELSIWSTKFKKDTLVDMALLQIKAGIELSV</sequence>
<accession>A0A1I3MF53</accession>
<dbReference type="GO" id="GO:0047661">
    <property type="term" value="F:amino-acid racemase activity"/>
    <property type="evidence" value="ECO:0007669"/>
    <property type="project" value="InterPro"/>
</dbReference>
<keyword evidence="2" id="KW-1185">Reference proteome</keyword>
<reference evidence="2" key="1">
    <citation type="submission" date="2016-10" db="EMBL/GenBank/DDBJ databases">
        <authorList>
            <person name="Varghese N."/>
            <person name="Submissions S."/>
        </authorList>
    </citation>
    <scope>NUCLEOTIDE SEQUENCE [LARGE SCALE GENOMIC DNA]</scope>
    <source>
        <strain evidence="2">DSM 28881</strain>
    </source>
</reference>
<gene>
    <name evidence="1" type="ORF">SAMN05443431_103137</name>
</gene>
<protein>
    <submittedName>
        <fullName evidence="1">Aspartate racemase</fullName>
    </submittedName>
</protein>
<dbReference type="InterPro" id="IPR015942">
    <property type="entry name" value="Asp/Glu/hydantoin_racemase"/>
</dbReference>
<evidence type="ECO:0000313" key="1">
    <source>
        <dbReference type="EMBL" id="SFI95659.1"/>
    </source>
</evidence>
<dbReference type="Pfam" id="PF01177">
    <property type="entry name" value="Asp_Glu_race"/>
    <property type="match status" value="1"/>
</dbReference>
<proteinExistence type="predicted"/>
<dbReference type="Proteomes" id="UP000199559">
    <property type="component" value="Unassembled WGS sequence"/>
</dbReference>
<dbReference type="EMBL" id="FORM01000003">
    <property type="protein sequence ID" value="SFI95659.1"/>
    <property type="molecule type" value="Genomic_DNA"/>
</dbReference>
<dbReference type="RefSeq" id="WP_090838620.1">
    <property type="nucleotide sequence ID" value="NZ_FORM01000003.1"/>
</dbReference>
<evidence type="ECO:0000313" key="2">
    <source>
        <dbReference type="Proteomes" id="UP000199559"/>
    </source>
</evidence>
<dbReference type="Gene3D" id="3.40.50.1860">
    <property type="match status" value="2"/>
</dbReference>
<dbReference type="STRING" id="1144750.SAMN05443431_103137"/>
<name>A0A1I3MF53_9FLAO</name>